<accession>A0A934M1A5</accession>
<organism evidence="2 3">
    <name type="scientific">Clostridium aciditolerans</name>
    <dbReference type="NCBI Taxonomy" id="339861"/>
    <lineage>
        <taxon>Bacteria</taxon>
        <taxon>Bacillati</taxon>
        <taxon>Bacillota</taxon>
        <taxon>Clostridia</taxon>
        <taxon>Eubacteriales</taxon>
        <taxon>Clostridiaceae</taxon>
        <taxon>Clostridium</taxon>
    </lineage>
</organism>
<dbReference type="NCBIfam" id="TIGR02532">
    <property type="entry name" value="IV_pilin_GFxxxE"/>
    <property type="match status" value="1"/>
</dbReference>
<dbReference type="Proteomes" id="UP000622687">
    <property type="component" value="Unassembled WGS sequence"/>
</dbReference>
<dbReference type="InterPro" id="IPR012902">
    <property type="entry name" value="N_methyl_site"/>
</dbReference>
<dbReference type="EMBL" id="JAEEGB010000010">
    <property type="protein sequence ID" value="MBI6873059.1"/>
    <property type="molecule type" value="Genomic_DNA"/>
</dbReference>
<dbReference type="AlphaFoldDB" id="A0A934M1A5"/>
<proteinExistence type="predicted"/>
<evidence type="ECO:0000256" key="1">
    <source>
        <dbReference type="SAM" id="Phobius"/>
    </source>
</evidence>
<sequence>MRVLFNTKIVKGRCTVLRCVWEQLSWNSNINKGYSLIEVICSITVFSILFITILSIQLNNLKLKKTSNEIYNNTIFIEAAKNNIIYNCSYDEIEKLALENRYYIAKENIQEDKIKEKGITNLFIQNKPSEEPYIAIDIEQGKVLKLNLKLYTKIKDNTKVMECEIYKGKYKR</sequence>
<dbReference type="Pfam" id="PF07963">
    <property type="entry name" value="N_methyl"/>
    <property type="match status" value="1"/>
</dbReference>
<gene>
    <name evidence="2" type="ORF">I6U51_10130</name>
</gene>
<reference evidence="2" key="1">
    <citation type="submission" date="2020-12" db="EMBL/GenBank/DDBJ databases">
        <title>Clostridium thailandense sp. nov., a novel acetogenic bacterium isolated from peat land soil in Thailand.</title>
        <authorList>
            <person name="Chaikitkaew S."/>
            <person name="Birkeland N.K."/>
        </authorList>
    </citation>
    <scope>NUCLEOTIDE SEQUENCE</scope>
    <source>
        <strain evidence="2">DSM 17425</strain>
    </source>
</reference>
<keyword evidence="1" id="KW-1133">Transmembrane helix</keyword>
<comment type="caution">
    <text evidence="2">The sequence shown here is derived from an EMBL/GenBank/DDBJ whole genome shotgun (WGS) entry which is preliminary data.</text>
</comment>
<evidence type="ECO:0000313" key="3">
    <source>
        <dbReference type="Proteomes" id="UP000622687"/>
    </source>
</evidence>
<feature type="transmembrane region" description="Helical" evidence="1">
    <location>
        <begin position="34"/>
        <end position="56"/>
    </location>
</feature>
<evidence type="ECO:0000313" key="2">
    <source>
        <dbReference type="EMBL" id="MBI6873059.1"/>
    </source>
</evidence>
<name>A0A934M1A5_9CLOT</name>
<protein>
    <submittedName>
        <fullName evidence="2">Prepilin-type N-terminal cleavage/methylation domain-containing protein</fullName>
    </submittedName>
</protein>
<keyword evidence="1" id="KW-0812">Transmembrane</keyword>
<keyword evidence="3" id="KW-1185">Reference proteome</keyword>
<keyword evidence="1" id="KW-0472">Membrane</keyword>